<accession>A0A0A1TYK9</accession>
<dbReference type="KEGG" id="eiv:EIN_173100"/>
<name>A0A0A1TYK9_ENTIV</name>
<keyword evidence="4" id="KW-1185">Reference proteome</keyword>
<feature type="compositionally biased region" description="Basic and acidic residues" evidence="2">
    <location>
        <begin position="359"/>
        <end position="369"/>
    </location>
</feature>
<dbReference type="AlphaFoldDB" id="A0A0A1TYK9"/>
<protein>
    <submittedName>
        <fullName evidence="3">Uncharacterized protein</fullName>
    </submittedName>
</protein>
<reference evidence="3 4" key="1">
    <citation type="submission" date="2012-10" db="EMBL/GenBank/DDBJ databases">
        <authorList>
            <person name="Zafar N."/>
            <person name="Inman J."/>
            <person name="Hall N."/>
            <person name="Lorenzi H."/>
            <person name="Caler E."/>
        </authorList>
    </citation>
    <scope>NUCLEOTIDE SEQUENCE [LARGE SCALE GENOMIC DNA]</scope>
    <source>
        <strain evidence="3 4">IP1</strain>
    </source>
</reference>
<feature type="coiled-coil region" evidence="1">
    <location>
        <begin position="71"/>
        <end position="105"/>
    </location>
</feature>
<feature type="region of interest" description="Disordered" evidence="2">
    <location>
        <begin position="358"/>
        <end position="388"/>
    </location>
</feature>
<gene>
    <name evidence="3" type="ORF">EIN_173100</name>
</gene>
<evidence type="ECO:0000313" key="4">
    <source>
        <dbReference type="Proteomes" id="UP000014680"/>
    </source>
</evidence>
<dbReference type="Proteomes" id="UP000014680">
    <property type="component" value="Unassembled WGS sequence"/>
</dbReference>
<dbReference type="EMBL" id="KB207112">
    <property type="protein sequence ID" value="ELP84645.1"/>
    <property type="molecule type" value="Genomic_DNA"/>
</dbReference>
<proteinExistence type="predicted"/>
<dbReference type="RefSeq" id="XP_004183991.1">
    <property type="nucleotide sequence ID" value="XM_004183943.1"/>
</dbReference>
<evidence type="ECO:0000256" key="1">
    <source>
        <dbReference type="SAM" id="Coils"/>
    </source>
</evidence>
<organism evidence="3 4">
    <name type="scientific">Entamoeba invadens IP1</name>
    <dbReference type="NCBI Taxonomy" id="370355"/>
    <lineage>
        <taxon>Eukaryota</taxon>
        <taxon>Amoebozoa</taxon>
        <taxon>Evosea</taxon>
        <taxon>Archamoebae</taxon>
        <taxon>Mastigamoebida</taxon>
        <taxon>Entamoebidae</taxon>
        <taxon>Entamoeba</taxon>
    </lineage>
</organism>
<keyword evidence="1" id="KW-0175">Coiled coil</keyword>
<dbReference type="VEuPathDB" id="AmoebaDB:EIN_173100"/>
<dbReference type="GeneID" id="14883733"/>
<evidence type="ECO:0000256" key="2">
    <source>
        <dbReference type="SAM" id="MobiDB-lite"/>
    </source>
</evidence>
<sequence length="658" mass="77596">MGYIPKPPQIYSAQGVGQLEQQQQNSSTQNLYQLHQQMQQIYQDQIYQLEAFYRKQIDTLNNEKSQYIVWCEQCKKQNTDLTAKNQELTNTIENLKTQVAERDALIFQFQQQQNAFGIDKFEPTQLSYNQQDNATFLRNLDLPQQLHLQQNIIQLTQLVQTDTHQQMLFEYPKYINTDNTVTREQFLKIRRDKRVENIKKQKTYFDSMKTENKQVVQMVFEEVFVRSSKLILVDVQNNQHFKRVVATPISTYKAIYTYNSYEKRININVDKKTHYSLENDNVVVYTITKEELNNFKDNQLFILLPNRVMYRVIENNLIRDKRVDFITENGIKGCVKLIDKKEEKFERKEAKCPLTANSKDAEIGGHDDFDPNEQFTEQTSTDETDEGWHTVHSKSKFNERKEKQHVNTTPHNQSVVDHDYMSKNKINKSNTQTQSNAIHPHQIQKYVNVPVSIVALNIKDFFVHFNDKENGENYFDPHDLYPNGQDAGEVKYFPNNECDLIFLNDHKYMMVVDTNWVNQQDVQVNMFGNTFNIKTQSKRFDKCDTQSIKINNINCYIYITYVYGVYSFGEQGKKLSKWSKDKKKFCENNVLIQKENNDTGVYYYRLTGMTMDRLFKNCVSYLSQCEPVFPIVVKDVGKFDVAFDIGDNRMLLLHVTIN</sequence>
<evidence type="ECO:0000313" key="3">
    <source>
        <dbReference type="EMBL" id="ELP84645.1"/>
    </source>
</evidence>